<keyword evidence="8" id="KW-1185">Reference proteome</keyword>
<gene>
    <name evidence="7" type="ORF">HN018_04975</name>
</gene>
<dbReference type="GO" id="GO:0030267">
    <property type="term" value="F:glyoxylate reductase (NADPH) activity"/>
    <property type="evidence" value="ECO:0007669"/>
    <property type="project" value="TreeGrafter"/>
</dbReference>
<dbReference type="PROSITE" id="PS00670">
    <property type="entry name" value="D_2_HYDROXYACID_DH_2"/>
    <property type="match status" value="1"/>
</dbReference>
<dbReference type="EMBL" id="CP053708">
    <property type="protein sequence ID" value="QKE89479.1"/>
    <property type="molecule type" value="Genomic_DNA"/>
</dbReference>
<dbReference type="Pfam" id="PF00389">
    <property type="entry name" value="2-Hacid_dh"/>
    <property type="match status" value="1"/>
</dbReference>
<dbReference type="KEGG" id="lck:HN018_04975"/>
<organism evidence="7 8">
    <name type="scientific">Lichenicola cladoniae</name>
    <dbReference type="NCBI Taxonomy" id="1484109"/>
    <lineage>
        <taxon>Bacteria</taxon>
        <taxon>Pseudomonadati</taxon>
        <taxon>Pseudomonadota</taxon>
        <taxon>Alphaproteobacteria</taxon>
        <taxon>Acetobacterales</taxon>
        <taxon>Acetobacteraceae</taxon>
        <taxon>Lichenicola</taxon>
    </lineage>
</organism>
<dbReference type="InterPro" id="IPR029753">
    <property type="entry name" value="D-isomer_DH_CS"/>
</dbReference>
<dbReference type="GO" id="GO:0016618">
    <property type="term" value="F:hydroxypyruvate reductase [NAD(P)H] activity"/>
    <property type="evidence" value="ECO:0007669"/>
    <property type="project" value="TreeGrafter"/>
</dbReference>
<dbReference type="RefSeq" id="WP_171834473.1">
    <property type="nucleotide sequence ID" value="NZ_CP053708.1"/>
</dbReference>
<dbReference type="CDD" id="cd05301">
    <property type="entry name" value="GDH"/>
    <property type="match status" value="1"/>
</dbReference>
<dbReference type="InterPro" id="IPR006139">
    <property type="entry name" value="D-isomer_2_OHA_DH_cat_dom"/>
</dbReference>
<dbReference type="Pfam" id="PF02826">
    <property type="entry name" value="2-Hacid_dh_C"/>
    <property type="match status" value="1"/>
</dbReference>
<evidence type="ECO:0000256" key="1">
    <source>
        <dbReference type="ARBA" id="ARBA00005854"/>
    </source>
</evidence>
<dbReference type="InterPro" id="IPR029752">
    <property type="entry name" value="D-isomer_DH_CS1"/>
</dbReference>
<evidence type="ECO:0000313" key="7">
    <source>
        <dbReference type="EMBL" id="QKE89479.1"/>
    </source>
</evidence>
<dbReference type="Proteomes" id="UP000500767">
    <property type="component" value="Chromosome"/>
</dbReference>
<protein>
    <submittedName>
        <fullName evidence="7">D-glycerate dehydrogenase</fullName>
    </submittedName>
</protein>
<name>A0A6M8HM74_9PROT</name>
<dbReference type="PANTHER" id="PTHR10996">
    <property type="entry name" value="2-HYDROXYACID DEHYDROGENASE-RELATED"/>
    <property type="match status" value="1"/>
</dbReference>
<accession>A0A6M8HM74</accession>
<dbReference type="PROSITE" id="PS00065">
    <property type="entry name" value="D_2_HYDROXYACID_DH_1"/>
    <property type="match status" value="1"/>
</dbReference>
<dbReference type="InterPro" id="IPR050223">
    <property type="entry name" value="D-isomer_2-hydroxyacid_DH"/>
</dbReference>
<evidence type="ECO:0000259" key="5">
    <source>
        <dbReference type="Pfam" id="PF00389"/>
    </source>
</evidence>
<reference evidence="7 8" key="1">
    <citation type="journal article" date="2014" name="World J. Microbiol. Biotechnol.">
        <title>Biodiversity and physiological characteristics of Antarctic and Arctic lichens-associated bacteria.</title>
        <authorList>
            <person name="Lee Y.M."/>
            <person name="Kim E.H."/>
            <person name="Lee H.K."/>
            <person name="Hong S.G."/>
        </authorList>
    </citation>
    <scope>NUCLEOTIDE SEQUENCE [LARGE SCALE GENOMIC DNA]</scope>
    <source>
        <strain evidence="7 8">PAMC 26569</strain>
    </source>
</reference>
<proteinExistence type="inferred from homology"/>
<dbReference type="GO" id="GO:0051287">
    <property type="term" value="F:NAD binding"/>
    <property type="evidence" value="ECO:0007669"/>
    <property type="project" value="InterPro"/>
</dbReference>
<dbReference type="PANTHER" id="PTHR10996:SF283">
    <property type="entry name" value="GLYOXYLATE_HYDROXYPYRUVATE REDUCTASE B"/>
    <property type="match status" value="1"/>
</dbReference>
<evidence type="ECO:0000256" key="4">
    <source>
        <dbReference type="RuleBase" id="RU003719"/>
    </source>
</evidence>
<sequence>MSQAIPSLPARPRLVGSQDMPPMVAARIEAEFEAPALPLVMLSPDQLLEAALAHRPEALLVTSGTSVPAALIHALPDCVRQVATVSVGFDHIDRRALQDRGIILTNTPDVLTDCNADLTFMLILGACRRATEYAAVIRSGWGRPLGMTELLGIQVTGKTLGIVGMGRIGRAVARRARGFGMQVLYHNRTRLPPELEQEAIFVSDLDAMLPRCQVLSLHVPGGPNTNTLIGTRQLALLPDRAVLVNAARGSLLDEDALFAALDSGRLSAAGLDVFRNEPSIDIRFLDHPKLFLTPHVGSATMETRTAMGLRALDNIASIHAGNGPLDLVA</sequence>
<dbReference type="Gene3D" id="3.40.50.720">
    <property type="entry name" value="NAD(P)-binding Rossmann-like Domain"/>
    <property type="match status" value="2"/>
</dbReference>
<dbReference type="AlphaFoldDB" id="A0A6M8HM74"/>
<dbReference type="FunFam" id="3.40.50.720:FF:000203">
    <property type="entry name" value="D-3-phosphoglycerate dehydrogenase (SerA)"/>
    <property type="match status" value="1"/>
</dbReference>
<evidence type="ECO:0000256" key="2">
    <source>
        <dbReference type="ARBA" id="ARBA00023002"/>
    </source>
</evidence>
<evidence type="ECO:0000313" key="8">
    <source>
        <dbReference type="Proteomes" id="UP000500767"/>
    </source>
</evidence>
<dbReference type="SUPFAM" id="SSF52283">
    <property type="entry name" value="Formate/glycerate dehydrogenase catalytic domain-like"/>
    <property type="match status" value="1"/>
</dbReference>
<keyword evidence="2 4" id="KW-0560">Oxidoreductase</keyword>
<dbReference type="SUPFAM" id="SSF51735">
    <property type="entry name" value="NAD(P)-binding Rossmann-fold domains"/>
    <property type="match status" value="1"/>
</dbReference>
<dbReference type="InterPro" id="IPR006140">
    <property type="entry name" value="D-isomer_DH_NAD-bd"/>
</dbReference>
<evidence type="ECO:0000259" key="6">
    <source>
        <dbReference type="Pfam" id="PF02826"/>
    </source>
</evidence>
<comment type="similarity">
    <text evidence="1 4">Belongs to the D-isomer specific 2-hydroxyacid dehydrogenase family.</text>
</comment>
<feature type="domain" description="D-isomer specific 2-hydroxyacid dehydrogenase NAD-binding" evidence="6">
    <location>
        <begin position="120"/>
        <end position="297"/>
    </location>
</feature>
<dbReference type="GO" id="GO:0005829">
    <property type="term" value="C:cytosol"/>
    <property type="evidence" value="ECO:0007669"/>
    <property type="project" value="TreeGrafter"/>
</dbReference>
<feature type="domain" description="D-isomer specific 2-hydroxyacid dehydrogenase catalytic" evidence="5">
    <location>
        <begin position="44"/>
        <end position="328"/>
    </location>
</feature>
<dbReference type="InterPro" id="IPR036291">
    <property type="entry name" value="NAD(P)-bd_dom_sf"/>
</dbReference>
<keyword evidence="3" id="KW-0520">NAD</keyword>
<evidence type="ECO:0000256" key="3">
    <source>
        <dbReference type="ARBA" id="ARBA00023027"/>
    </source>
</evidence>